<dbReference type="InterPro" id="IPR025738">
    <property type="entry name" value="BatD"/>
</dbReference>
<reference evidence="3 4" key="1">
    <citation type="submission" date="2018-07" db="EMBL/GenBank/DDBJ databases">
        <authorList>
            <person name="Zhang Y."/>
            <person name="Wang L."/>
            <person name="Ma S."/>
        </authorList>
    </citation>
    <scope>NUCLEOTIDE SEQUENCE [LARGE SCALE GENOMIC DNA]</scope>
    <source>
        <strain evidence="3 4">4-2</strain>
    </source>
</reference>
<sequence>MVSRFLLPLILWLALTGLAGAQGDTKLRILHDHGNPVVSEMVELTIRGEYDLTVSLEEMIFPNSPDYDWIQIARDDWHKERVNGRLLQIFERKVAVFPSRDGPVRIGPVTHRLTYVSGDGKRAVAEVTAPAVTLNVKPFPGEYRPLSARKLVLTDELSASPGQLKQNEVLTRRVTIEAEGTLAHYLPPRPDLRQPWMISFTAPEQRETVMTDQGPLARVVWEWQLRPHTGEPAILPGTGFPWFDTANRRIEIAPLDPIPFGFAGFGSNFGAVDEAGAGNGVISAAVLLASFLGGLLLLLWRRAPMQRRLLLMRLRRHLPSPHARGMREAARRNDLASLRAAAERHLHWLGLPARGFSELDRQLYAASPPPGFDPLAWLAAFRKMARSRHE</sequence>
<dbReference type="PANTHER" id="PTHR40940:SF1">
    <property type="entry name" value="PROTEIN BATD"/>
    <property type="match status" value="1"/>
</dbReference>
<keyword evidence="4" id="KW-1185">Reference proteome</keyword>
<gene>
    <name evidence="3" type="ORF">C9E81_05435</name>
</gene>
<keyword evidence="1" id="KW-0812">Transmembrane</keyword>
<keyword evidence="1" id="KW-0472">Membrane</keyword>
<feature type="chain" id="PRO_5017997010" description="Protein BatD" evidence="2">
    <location>
        <begin position="22"/>
        <end position="390"/>
    </location>
</feature>
<dbReference type="AlphaFoldDB" id="A0A3M0MEN0"/>
<accession>A0A3M0MEN0</accession>
<keyword evidence="1" id="KW-1133">Transmembrane helix</keyword>
<evidence type="ECO:0000256" key="2">
    <source>
        <dbReference type="SAM" id="SignalP"/>
    </source>
</evidence>
<comment type="caution">
    <text evidence="3">The sequence shown here is derived from an EMBL/GenBank/DDBJ whole genome shotgun (WGS) entry which is preliminary data.</text>
</comment>
<dbReference type="EMBL" id="QOKZ01000002">
    <property type="protein sequence ID" value="RMC36146.1"/>
    <property type="molecule type" value="Genomic_DNA"/>
</dbReference>
<dbReference type="Proteomes" id="UP000273516">
    <property type="component" value="Unassembled WGS sequence"/>
</dbReference>
<evidence type="ECO:0000313" key="3">
    <source>
        <dbReference type="EMBL" id="RMC36146.1"/>
    </source>
</evidence>
<evidence type="ECO:0008006" key="5">
    <source>
        <dbReference type="Google" id="ProtNLM"/>
    </source>
</evidence>
<dbReference type="PANTHER" id="PTHR40940">
    <property type="entry name" value="PROTEIN BATD-RELATED"/>
    <property type="match status" value="1"/>
</dbReference>
<name>A0A3M0MEN0_9RHOB</name>
<proteinExistence type="predicted"/>
<keyword evidence="2" id="KW-0732">Signal</keyword>
<feature type="signal peptide" evidence="2">
    <location>
        <begin position="1"/>
        <end position="21"/>
    </location>
</feature>
<protein>
    <recommendedName>
        <fullName evidence="5">Protein BatD</fullName>
    </recommendedName>
</protein>
<dbReference type="OrthoDB" id="7688940at2"/>
<evidence type="ECO:0000256" key="1">
    <source>
        <dbReference type="SAM" id="Phobius"/>
    </source>
</evidence>
<organism evidence="3 4">
    <name type="scientific">Paracoccus alkanivorans</name>
    <dbReference type="NCBI Taxonomy" id="2116655"/>
    <lineage>
        <taxon>Bacteria</taxon>
        <taxon>Pseudomonadati</taxon>
        <taxon>Pseudomonadota</taxon>
        <taxon>Alphaproteobacteria</taxon>
        <taxon>Rhodobacterales</taxon>
        <taxon>Paracoccaceae</taxon>
        <taxon>Paracoccus</taxon>
    </lineage>
</organism>
<feature type="transmembrane region" description="Helical" evidence="1">
    <location>
        <begin position="281"/>
        <end position="300"/>
    </location>
</feature>
<evidence type="ECO:0000313" key="4">
    <source>
        <dbReference type="Proteomes" id="UP000273516"/>
    </source>
</evidence>
<dbReference type="RefSeq" id="WP_122111310.1">
    <property type="nucleotide sequence ID" value="NZ_QOKZ01000002.1"/>
</dbReference>